<protein>
    <submittedName>
        <fullName evidence="2">SJCHGC04464 protein</fullName>
    </submittedName>
</protein>
<dbReference type="AlphaFoldDB" id="Q5DEK6"/>
<evidence type="ECO:0000256" key="1">
    <source>
        <dbReference type="SAM" id="MobiDB-lite"/>
    </source>
</evidence>
<feature type="region of interest" description="Disordered" evidence="1">
    <location>
        <begin position="1"/>
        <end position="67"/>
    </location>
</feature>
<reference evidence="2" key="2">
    <citation type="journal article" date="2006" name="PLoS Pathog.">
        <title>New perspectives on host-parasite interplay by comparative transcriptomic and proteomic analyses of Schistosoma japonicum.</title>
        <authorList>
            <person name="Liu F."/>
            <person name="Lu J."/>
            <person name="Hu W."/>
            <person name="Wang S.Y."/>
            <person name="Cui S.J."/>
            <person name="Chi M."/>
            <person name="Yan Q."/>
            <person name="Wang X.R."/>
            <person name="Song H.D."/>
            <person name="Xu X.N."/>
            <person name="Wang J.J."/>
            <person name="Zhang X.L."/>
            <person name="Zhang X."/>
            <person name="Wang Z.Q."/>
            <person name="Xue C.L."/>
            <person name="Brindley P.J."/>
            <person name="McManus D.P."/>
            <person name="Yang P.Y."/>
            <person name="Feng Z."/>
            <person name="Chen Z."/>
            <person name="Han Z.G."/>
        </authorList>
    </citation>
    <scope>NUCLEOTIDE SEQUENCE</scope>
</reference>
<feature type="compositionally biased region" description="Polar residues" evidence="1">
    <location>
        <begin position="1"/>
        <end position="31"/>
    </location>
</feature>
<reference evidence="2" key="1">
    <citation type="submission" date="2004-11" db="EMBL/GenBank/DDBJ databases">
        <title>The full-length cDNA sequences of Schistosoma japonicum genes.</title>
        <authorList>
            <person name="Han Z."/>
        </authorList>
    </citation>
    <scope>NUCLEOTIDE SEQUENCE</scope>
</reference>
<accession>Q5DEK6</accession>
<name>Q5DEK6_SCHJA</name>
<feature type="region of interest" description="Disordered" evidence="1">
    <location>
        <begin position="167"/>
        <end position="197"/>
    </location>
</feature>
<evidence type="ECO:0000313" key="2">
    <source>
        <dbReference type="EMBL" id="AAW25750.1"/>
    </source>
</evidence>
<dbReference type="EMBL" id="AY814018">
    <property type="protein sequence ID" value="AAW25750.1"/>
    <property type="molecule type" value="mRNA"/>
</dbReference>
<organism evidence="2">
    <name type="scientific">Schistosoma japonicum</name>
    <name type="common">Blood fluke</name>
    <dbReference type="NCBI Taxonomy" id="6182"/>
    <lineage>
        <taxon>Eukaryota</taxon>
        <taxon>Metazoa</taxon>
        <taxon>Spiralia</taxon>
        <taxon>Lophotrochozoa</taxon>
        <taxon>Platyhelminthes</taxon>
        <taxon>Trematoda</taxon>
        <taxon>Digenea</taxon>
        <taxon>Strigeidida</taxon>
        <taxon>Schistosomatoidea</taxon>
        <taxon>Schistosomatidae</taxon>
        <taxon>Schistosoma</taxon>
    </lineage>
</organism>
<sequence length="197" mass="22131">MGNSLNSSRELNSDGNSRQIGDWNQSASMTNIDDGVEDENYGNDDDDDDDFIESRSQQDKCPTYIDEETRFSIGTSEIPISITDRPSHLDYSQSNLNDDLVAKDLQLTDSDDDDSCLSGQGGELCADSDTAIIPYNINEDEQETALNDAPQCTEYNPNDSEIVSHSFSTYEQQHRRQNDQDNINNDRPTFFISDDDD</sequence>
<feature type="compositionally biased region" description="Acidic residues" evidence="1">
    <location>
        <begin position="34"/>
        <end position="51"/>
    </location>
</feature>
<proteinExistence type="evidence at transcript level"/>